<proteinExistence type="predicted"/>
<dbReference type="EMBL" id="CM056743">
    <property type="protein sequence ID" value="KAJ8673532.1"/>
    <property type="molecule type" value="Genomic_DNA"/>
</dbReference>
<protein>
    <submittedName>
        <fullName evidence="1">Uncharacterized protein</fullName>
    </submittedName>
</protein>
<name>A0ACC2NQZ7_9HYME</name>
<comment type="caution">
    <text evidence="1">The sequence shown here is derived from an EMBL/GenBank/DDBJ whole genome shotgun (WGS) entry which is preliminary data.</text>
</comment>
<organism evidence="1 2">
    <name type="scientific">Eretmocerus hayati</name>
    <dbReference type="NCBI Taxonomy" id="131215"/>
    <lineage>
        <taxon>Eukaryota</taxon>
        <taxon>Metazoa</taxon>
        <taxon>Ecdysozoa</taxon>
        <taxon>Arthropoda</taxon>
        <taxon>Hexapoda</taxon>
        <taxon>Insecta</taxon>
        <taxon>Pterygota</taxon>
        <taxon>Neoptera</taxon>
        <taxon>Endopterygota</taxon>
        <taxon>Hymenoptera</taxon>
        <taxon>Apocrita</taxon>
        <taxon>Proctotrupomorpha</taxon>
        <taxon>Chalcidoidea</taxon>
        <taxon>Aphelinidae</taxon>
        <taxon>Aphelininae</taxon>
        <taxon>Eretmocerus</taxon>
    </lineage>
</organism>
<evidence type="ECO:0000313" key="2">
    <source>
        <dbReference type="Proteomes" id="UP001239111"/>
    </source>
</evidence>
<dbReference type="Proteomes" id="UP001239111">
    <property type="component" value="Chromosome 3"/>
</dbReference>
<feature type="non-terminal residue" evidence="1">
    <location>
        <position position="896"/>
    </location>
</feature>
<reference evidence="1" key="1">
    <citation type="submission" date="2023-04" db="EMBL/GenBank/DDBJ databases">
        <title>A chromosome-level genome assembly of the parasitoid wasp Eretmocerus hayati.</title>
        <authorList>
            <person name="Zhong Y."/>
            <person name="Liu S."/>
            <person name="Liu Y."/>
        </authorList>
    </citation>
    <scope>NUCLEOTIDE SEQUENCE</scope>
    <source>
        <strain evidence="1">ZJU_SS_LIU_2023</strain>
    </source>
</reference>
<keyword evidence="2" id="KW-1185">Reference proteome</keyword>
<evidence type="ECO:0000313" key="1">
    <source>
        <dbReference type="EMBL" id="KAJ8673532.1"/>
    </source>
</evidence>
<gene>
    <name evidence="1" type="ORF">QAD02_004794</name>
</gene>
<accession>A0ACC2NQZ7</accession>
<sequence length="896" mass="100923">MSDRNSLNWSLDDKDSQYLDGEEGKESHASDEDDDVKELYYGWRRGAEGSEVGEDEGGKGGSRVGDAQDASDRDRGILDLSSYVSLVSTAPGQDYHPSSFGEDSAGGEEALARFSTTLGIPGVARLDLQPLTQKIVGCVVDENVTTEYPWLYVRKEIIEDNIDLHSESSDFLPVKNEIETYPGNQMLIGYAPSLEHKGQFYLCTTEESRAEVSRQIDEQRLEQQRLVRDAVLKKPGSWCSLGSEKVIDETIVKSSRPLYELEIETSINQLKAPISLTDRTSDNQRDGYVELVPYRESFTNVMKVLVDQDAEVIALTRESPSQTEMALQVNSSCQCALDKEPKAEPDTFDEKQLKKFLEDRIDDVCEKIVANSKWDVYANDYAKLEDIGSGFNDGLQFTGYEEHQSFFDARITGGKVINDLAWHPQLSGVAAVAYTTHSKSENLVGPKHYDQHFEGMVLIWSLDDCLKPKLILESKRQVTAVSFCPTNGNIIVGGCSNGQIVVWDTTGKIEAVETVVVRTAAQVKHATLIKSLTTWMKEPSDSSIVAPTVTSSLQYSQKGPITGISWLPPYQLLDAQGRLQDLPDDTEEANLSLQFVASSHDGSIAFYDLNWRPPEDKKVKLAKKKKKGVVKPEGLAQSISQYRVLDGIFKPVYELIVQYDGVARNMIVTSMSLRDQILVKKQIEPKLKLDDDITRRRYYKVVFEKKEPILPEIFVGTSIGECGVVTWEGFEFKTGVTLNKEVCKWLWRKQVHDGPVTNVVRSPHLRNVLMTIGGRVFAVWRQDFEEPVLWRKSDMRYTACCWDTNEPTAMIFGRNDGTVEIWDLIIKSHEPHSSQSLSGRIITGIYSHLLPLNPQCIGFCDYNGALRIFLTPKISEDFKQTDLEWMRQFVDREVTR</sequence>